<dbReference type="Proteomes" id="UP000266673">
    <property type="component" value="Unassembled WGS sequence"/>
</dbReference>
<evidence type="ECO:0000256" key="1">
    <source>
        <dbReference type="SAM" id="MobiDB-lite"/>
    </source>
</evidence>
<dbReference type="OrthoDB" id="2684236at2759"/>
<dbReference type="EMBL" id="QKWP01001596">
    <property type="protein sequence ID" value="RIB07810.1"/>
    <property type="molecule type" value="Genomic_DNA"/>
</dbReference>
<sequence length="594" mass="66918">MEEPSKFSTQRSLPKNGLLSNENETKLTPEILLTSELTTATTNVKQINIDGVVNTKMLHAHLAMLAKFHSLEQRDSEIDERYLLRAEKRYLLWLKILNNVSFKDDEEIPIPPIDVCQVWHAHLLSPLRYFEDIKRLYKREFTFPLAKLHELWSKTNGDHMDERSKQFWEENTKQPWVLDPNDTSDFELVCPWCSTTLMTTANNYVKLMRNPKHSEICDKCKFKLSIESLSAKRFMDDIQKYNDGKKVYIAGTLVSTVNGEYNEEKAISDSDYLFNLTSTPWKSLLDQINENPENCNWSKIVKCIKSQVKCLKSGFLFKNVRIGIILNVIFAYSGTPLPFSIGLVSAVIRQREFTNKMVNNSWINDSTVQSQATIRYHKFLLLQKDAKSCLVPTLDIDLCWHTHMLHAPLYRNFTNKHINRIINHDDTLSKSTLANGFAETSSTWYKKFNEPYTCEHPKKYWLTTKKMVAAVILPPYAIYLMYKMNKYKKGTVKKDKIQNSSAEINEKTEYKEKEINKYSGACGISPGFIFFYGIPLTSPTPLECKGTCGVPTTSSFGGGCGSGGCGGCGGDSGGCGGGCGGCGGGCGGCGGGCG</sequence>
<dbReference type="STRING" id="44941.A0A397UC47"/>
<name>A0A397UC47_9GLOM</name>
<dbReference type="AlphaFoldDB" id="A0A397UC47"/>
<comment type="caution">
    <text evidence="2">The sequence shown here is derived from an EMBL/GenBank/DDBJ whole genome shotgun (WGS) entry which is preliminary data.</text>
</comment>
<protein>
    <submittedName>
        <fullName evidence="2">Uncharacterized protein</fullName>
    </submittedName>
</protein>
<evidence type="ECO:0000313" key="3">
    <source>
        <dbReference type="Proteomes" id="UP000266673"/>
    </source>
</evidence>
<dbReference type="InterPro" id="IPR009836">
    <property type="entry name" value="GRDP-like"/>
</dbReference>
<feature type="region of interest" description="Disordered" evidence="1">
    <location>
        <begin position="1"/>
        <end position="21"/>
    </location>
</feature>
<organism evidence="2 3">
    <name type="scientific">Gigaspora rosea</name>
    <dbReference type="NCBI Taxonomy" id="44941"/>
    <lineage>
        <taxon>Eukaryota</taxon>
        <taxon>Fungi</taxon>
        <taxon>Fungi incertae sedis</taxon>
        <taxon>Mucoromycota</taxon>
        <taxon>Glomeromycotina</taxon>
        <taxon>Glomeromycetes</taxon>
        <taxon>Diversisporales</taxon>
        <taxon>Gigasporaceae</taxon>
        <taxon>Gigaspora</taxon>
    </lineage>
</organism>
<accession>A0A397UC47</accession>
<evidence type="ECO:0000313" key="2">
    <source>
        <dbReference type="EMBL" id="RIB07810.1"/>
    </source>
</evidence>
<reference evidence="2 3" key="1">
    <citation type="submission" date="2018-06" db="EMBL/GenBank/DDBJ databases">
        <title>Comparative genomics reveals the genomic features of Rhizophagus irregularis, R. cerebriforme, R. diaphanum and Gigaspora rosea, and their symbiotic lifestyle signature.</title>
        <authorList>
            <person name="Morin E."/>
            <person name="San Clemente H."/>
            <person name="Chen E.C.H."/>
            <person name="De La Providencia I."/>
            <person name="Hainaut M."/>
            <person name="Kuo A."/>
            <person name="Kohler A."/>
            <person name="Murat C."/>
            <person name="Tang N."/>
            <person name="Roy S."/>
            <person name="Loubradou J."/>
            <person name="Henrissat B."/>
            <person name="Grigoriev I.V."/>
            <person name="Corradi N."/>
            <person name="Roux C."/>
            <person name="Martin F.M."/>
        </authorList>
    </citation>
    <scope>NUCLEOTIDE SEQUENCE [LARGE SCALE GENOMIC DNA]</scope>
    <source>
        <strain evidence="2 3">DAOM 194757</strain>
    </source>
</reference>
<dbReference type="PANTHER" id="PTHR34365">
    <property type="entry name" value="ENOLASE (DUF1399)"/>
    <property type="match status" value="1"/>
</dbReference>
<keyword evidence="3" id="KW-1185">Reference proteome</keyword>
<dbReference type="Pfam" id="PF07173">
    <property type="entry name" value="GRDP-like"/>
    <property type="match status" value="2"/>
</dbReference>
<gene>
    <name evidence="2" type="ORF">C2G38_2213313</name>
</gene>
<proteinExistence type="predicted"/>
<dbReference type="PANTHER" id="PTHR34365:SF7">
    <property type="entry name" value="GLYCINE-RICH DOMAIN-CONTAINING PROTEIN 1"/>
    <property type="match status" value="1"/>
</dbReference>